<dbReference type="OrthoDB" id="2831558at2759"/>
<evidence type="ECO:0000313" key="1">
    <source>
        <dbReference type="EMBL" id="KAF9471002.1"/>
    </source>
</evidence>
<sequence>MAWTEVEDAWEEITRAVGVNSDGWVPNEDYERVVGANEMAHMAWVESMGKEEKKGLVGMNPAEKLIGFRWTSSIINTTVFSPNEYLCLPEHHFHFLKGSLEQAPIGVLVTTVTTRSEM</sequence>
<protein>
    <submittedName>
        <fullName evidence="1">Uncharacterized protein</fullName>
    </submittedName>
</protein>
<dbReference type="AlphaFoldDB" id="A0A9P5YJJ7"/>
<reference evidence="1" key="1">
    <citation type="submission" date="2020-11" db="EMBL/GenBank/DDBJ databases">
        <authorList>
            <consortium name="DOE Joint Genome Institute"/>
            <person name="Ahrendt S."/>
            <person name="Riley R."/>
            <person name="Andreopoulos W."/>
            <person name="Labutti K."/>
            <person name="Pangilinan J."/>
            <person name="Ruiz-Duenas F.J."/>
            <person name="Barrasa J.M."/>
            <person name="Sanchez-Garcia M."/>
            <person name="Camarero S."/>
            <person name="Miyauchi S."/>
            <person name="Serrano A."/>
            <person name="Linde D."/>
            <person name="Babiker R."/>
            <person name="Drula E."/>
            <person name="Ayuso-Fernandez I."/>
            <person name="Pacheco R."/>
            <person name="Padilla G."/>
            <person name="Ferreira P."/>
            <person name="Barriuso J."/>
            <person name="Kellner H."/>
            <person name="Castanera R."/>
            <person name="Alfaro M."/>
            <person name="Ramirez L."/>
            <person name="Pisabarro A.G."/>
            <person name="Kuo A."/>
            <person name="Tritt A."/>
            <person name="Lipzen A."/>
            <person name="He G."/>
            <person name="Yan M."/>
            <person name="Ng V."/>
            <person name="Cullen D."/>
            <person name="Martin F."/>
            <person name="Rosso M.-N."/>
            <person name="Henrissat B."/>
            <person name="Hibbett D."/>
            <person name="Martinez A.T."/>
            <person name="Grigoriev I.V."/>
        </authorList>
    </citation>
    <scope>NUCLEOTIDE SEQUENCE</scope>
    <source>
        <strain evidence="1">CIRM-BRFM 674</strain>
    </source>
</reference>
<dbReference type="EMBL" id="MU155782">
    <property type="protein sequence ID" value="KAF9471002.1"/>
    <property type="molecule type" value="Genomic_DNA"/>
</dbReference>
<organism evidence="1 2">
    <name type="scientific">Pholiota conissans</name>
    <dbReference type="NCBI Taxonomy" id="109636"/>
    <lineage>
        <taxon>Eukaryota</taxon>
        <taxon>Fungi</taxon>
        <taxon>Dikarya</taxon>
        <taxon>Basidiomycota</taxon>
        <taxon>Agaricomycotina</taxon>
        <taxon>Agaricomycetes</taxon>
        <taxon>Agaricomycetidae</taxon>
        <taxon>Agaricales</taxon>
        <taxon>Agaricineae</taxon>
        <taxon>Strophariaceae</taxon>
        <taxon>Pholiota</taxon>
    </lineage>
</organism>
<gene>
    <name evidence="1" type="ORF">BDN70DRAFT_998768</name>
</gene>
<evidence type="ECO:0000313" key="2">
    <source>
        <dbReference type="Proteomes" id="UP000807469"/>
    </source>
</evidence>
<proteinExistence type="predicted"/>
<name>A0A9P5YJJ7_9AGAR</name>
<keyword evidence="2" id="KW-1185">Reference proteome</keyword>
<comment type="caution">
    <text evidence="1">The sequence shown here is derived from an EMBL/GenBank/DDBJ whole genome shotgun (WGS) entry which is preliminary data.</text>
</comment>
<dbReference type="Proteomes" id="UP000807469">
    <property type="component" value="Unassembled WGS sequence"/>
</dbReference>
<accession>A0A9P5YJJ7</accession>